<feature type="binding site" evidence="8">
    <location>
        <position position="135"/>
    </location>
    <ligand>
        <name>L-glutamine</name>
        <dbReference type="ChEBI" id="CHEBI:58359"/>
    </ligand>
</feature>
<evidence type="ECO:0000313" key="9">
    <source>
        <dbReference type="EnsemblMetazoa" id="CapteP18938"/>
    </source>
</evidence>
<evidence type="ECO:0000256" key="7">
    <source>
        <dbReference type="PIRSR" id="PIRSR005639-1"/>
    </source>
</evidence>
<dbReference type="InterPro" id="IPR021196">
    <property type="entry name" value="PdxT/SNO_CS"/>
</dbReference>
<evidence type="ECO:0000256" key="5">
    <source>
        <dbReference type="ARBA" id="ARBA00023239"/>
    </source>
</evidence>
<dbReference type="Pfam" id="PF01174">
    <property type="entry name" value="SNO"/>
    <property type="match status" value="1"/>
</dbReference>
<comment type="catalytic activity">
    <reaction evidence="6">
        <text>L-glutamine + H2O = L-glutamate + NH4(+)</text>
        <dbReference type="Rhea" id="RHEA:15889"/>
        <dbReference type="ChEBI" id="CHEBI:15377"/>
        <dbReference type="ChEBI" id="CHEBI:28938"/>
        <dbReference type="ChEBI" id="CHEBI:29985"/>
        <dbReference type="ChEBI" id="CHEBI:58359"/>
        <dbReference type="EC" id="3.5.1.2"/>
    </reaction>
</comment>
<dbReference type="OrthoDB" id="2039at2759"/>
<feature type="active site" description="Nucleophile" evidence="7">
    <location>
        <position position="105"/>
    </location>
</feature>
<dbReference type="GO" id="GO:0016829">
    <property type="term" value="F:lyase activity"/>
    <property type="evidence" value="ECO:0007669"/>
    <property type="project" value="UniProtKB-KW"/>
</dbReference>
<evidence type="ECO:0000256" key="6">
    <source>
        <dbReference type="ARBA" id="ARBA00049534"/>
    </source>
</evidence>
<dbReference type="NCBIfam" id="TIGR03800">
    <property type="entry name" value="PLP_synth_Pdx2"/>
    <property type="match status" value="1"/>
</dbReference>
<dbReference type="PROSITE" id="PS51273">
    <property type="entry name" value="GATASE_TYPE_1"/>
    <property type="match status" value="1"/>
</dbReference>
<dbReference type="Gene3D" id="3.40.50.880">
    <property type="match status" value="1"/>
</dbReference>
<dbReference type="GO" id="GO:0005829">
    <property type="term" value="C:cytosol"/>
    <property type="evidence" value="ECO:0007669"/>
    <property type="project" value="TreeGrafter"/>
</dbReference>
<dbReference type="GO" id="GO:1903600">
    <property type="term" value="C:glutaminase complex"/>
    <property type="evidence" value="ECO:0007669"/>
    <property type="project" value="TreeGrafter"/>
</dbReference>
<dbReference type="AlphaFoldDB" id="X1ZML9"/>
<dbReference type="InterPro" id="IPR029062">
    <property type="entry name" value="Class_I_gatase-like"/>
</dbReference>
<dbReference type="HAMAP" id="MF_01615">
    <property type="entry name" value="PdxT"/>
    <property type="match status" value="1"/>
</dbReference>
<dbReference type="PROSITE" id="PS51130">
    <property type="entry name" value="PDXT_SNO_2"/>
    <property type="match status" value="1"/>
</dbReference>
<feature type="binding site" evidence="8">
    <location>
        <begin position="166"/>
        <end position="167"/>
    </location>
    <ligand>
        <name>L-glutamine</name>
        <dbReference type="ChEBI" id="CHEBI:58359"/>
    </ligand>
</feature>
<dbReference type="OMA" id="GMIMLAD"/>
<organism evidence="9 10">
    <name type="scientific">Capitella teleta</name>
    <name type="common">Polychaete worm</name>
    <dbReference type="NCBI Taxonomy" id="283909"/>
    <lineage>
        <taxon>Eukaryota</taxon>
        <taxon>Metazoa</taxon>
        <taxon>Spiralia</taxon>
        <taxon>Lophotrochozoa</taxon>
        <taxon>Annelida</taxon>
        <taxon>Polychaeta</taxon>
        <taxon>Sedentaria</taxon>
        <taxon>Scolecida</taxon>
        <taxon>Capitellidae</taxon>
        <taxon>Capitella</taxon>
    </lineage>
</organism>
<dbReference type="GO" id="GO:0042823">
    <property type="term" value="P:pyridoxal phosphate biosynthetic process"/>
    <property type="evidence" value="ECO:0007669"/>
    <property type="project" value="InterPro"/>
</dbReference>
<dbReference type="PANTHER" id="PTHR31559">
    <property type="entry name" value="PYRIDOXAL 5'-PHOSPHATE SYNTHASE SUBUNIT SNO"/>
    <property type="match status" value="1"/>
</dbReference>
<evidence type="ECO:0000256" key="8">
    <source>
        <dbReference type="PIRSR" id="PIRSR005639-2"/>
    </source>
</evidence>
<sequence>MGSASTEVHVGVLAIQGAFAEHIFSLQSAFELLLATDHDIVRGKTLRVSEVRSPNDLEGLDGLVIPGGESTTMAKFLLRNNFIGALRHYIRPNDGQPAPAVWGTCAGLILLSDHVLEEKEGGQCNIGGLPITSTRNTYGRQKESFEINIDVNPILGGEPIYNGVFIRAPGIQSIDSDDVTVLASIPLEHGAKPVAAEKARLMATTFHPELTSDTRWHRFFLLKVITPV</sequence>
<name>X1ZML9_CAPTE</name>
<keyword evidence="4" id="KW-0315">Glutamine amidotransferase</keyword>
<keyword evidence="5" id="KW-0456">Lyase</keyword>
<feature type="active site" description="Charge relay system" evidence="7">
    <location>
        <position position="209"/>
    </location>
</feature>
<evidence type="ECO:0000313" key="10">
    <source>
        <dbReference type="Proteomes" id="UP000014760"/>
    </source>
</evidence>
<dbReference type="Proteomes" id="UP000014760">
    <property type="component" value="Unassembled WGS sequence"/>
</dbReference>
<dbReference type="PROSITE" id="PS01236">
    <property type="entry name" value="PDXT_SNO_1"/>
    <property type="match status" value="1"/>
</dbReference>
<reference evidence="10" key="1">
    <citation type="submission" date="2012-12" db="EMBL/GenBank/DDBJ databases">
        <authorList>
            <person name="Hellsten U."/>
            <person name="Grimwood J."/>
            <person name="Chapman J.A."/>
            <person name="Shapiro H."/>
            <person name="Aerts A."/>
            <person name="Otillar R.P."/>
            <person name="Terry A.Y."/>
            <person name="Boore J.L."/>
            <person name="Simakov O."/>
            <person name="Marletaz F."/>
            <person name="Cho S.-J."/>
            <person name="Edsinger-Gonzales E."/>
            <person name="Havlak P."/>
            <person name="Kuo D.-H."/>
            <person name="Larsson T."/>
            <person name="Lv J."/>
            <person name="Arendt D."/>
            <person name="Savage R."/>
            <person name="Osoegawa K."/>
            <person name="de Jong P."/>
            <person name="Lindberg D.R."/>
            <person name="Seaver E.C."/>
            <person name="Weisblat D.A."/>
            <person name="Putnam N.H."/>
            <person name="Grigoriev I.V."/>
            <person name="Rokhsar D.S."/>
        </authorList>
    </citation>
    <scope>NUCLEOTIDE SEQUENCE</scope>
    <source>
        <strain evidence="10">I ESC-2004</strain>
    </source>
</reference>
<keyword evidence="10" id="KW-1185">Reference proteome</keyword>
<evidence type="ECO:0000256" key="4">
    <source>
        <dbReference type="ARBA" id="ARBA00022962"/>
    </source>
</evidence>
<reference evidence="10" key="2">
    <citation type="journal article" date="2013" name="Nature">
        <title>Insights into bilaterian evolution from three spiralian genomes.</title>
        <authorList>
            <person name="Simakov O."/>
            <person name="Marletaz F."/>
            <person name="Cho S.J."/>
            <person name="Edsinger-Gonzales E."/>
            <person name="Havlak P."/>
            <person name="Hellsten U."/>
            <person name="Kuo D.H."/>
            <person name="Larsson T."/>
            <person name="Lv J."/>
            <person name="Arendt D."/>
            <person name="Savage R."/>
            <person name="Osoegawa K."/>
            <person name="de Jong P."/>
            <person name="Grimwood J."/>
            <person name="Chapman J.A."/>
            <person name="Shapiro H."/>
            <person name="Aerts A."/>
            <person name="Otillar R.P."/>
            <person name="Terry A.Y."/>
            <person name="Boore J.L."/>
            <person name="Grigoriev I.V."/>
            <person name="Lindberg D.R."/>
            <person name="Seaver E.C."/>
            <person name="Weisblat D.A."/>
            <person name="Putnam N.H."/>
            <person name="Rokhsar D.S."/>
        </authorList>
    </citation>
    <scope>NUCLEOTIDE SEQUENCE</scope>
    <source>
        <strain evidence="10">I ESC-2004</strain>
    </source>
</reference>
<comment type="similarity">
    <text evidence="1">Belongs to the glutaminase PdxT/SNO family.</text>
</comment>
<dbReference type="EC" id="3.5.1.2" evidence="2"/>
<dbReference type="EMBL" id="AMQN01000168">
    <property type="status" value="NOT_ANNOTATED_CDS"/>
    <property type="molecule type" value="Genomic_DNA"/>
</dbReference>
<feature type="binding site" evidence="8">
    <location>
        <begin position="68"/>
        <end position="70"/>
    </location>
    <ligand>
        <name>L-glutamine</name>
        <dbReference type="ChEBI" id="CHEBI:58359"/>
    </ligand>
</feature>
<dbReference type="CDD" id="cd01749">
    <property type="entry name" value="GATase1_PB"/>
    <property type="match status" value="1"/>
</dbReference>
<dbReference type="PIRSF" id="PIRSF005639">
    <property type="entry name" value="Glut_amidoT_SNO"/>
    <property type="match status" value="1"/>
</dbReference>
<dbReference type="SUPFAM" id="SSF52317">
    <property type="entry name" value="Class I glutamine amidotransferase-like"/>
    <property type="match status" value="1"/>
</dbReference>
<dbReference type="PANTHER" id="PTHR31559:SF0">
    <property type="entry name" value="PYRIDOXAL 5'-PHOSPHATE SYNTHASE SUBUNIT SNO1-RELATED"/>
    <property type="match status" value="1"/>
</dbReference>
<dbReference type="HOGENOM" id="CLU_069674_0_0_1"/>
<evidence type="ECO:0000256" key="2">
    <source>
        <dbReference type="ARBA" id="ARBA00012918"/>
    </source>
</evidence>
<dbReference type="EnsemblMetazoa" id="CapteT18938">
    <property type="protein sequence ID" value="CapteP18938"/>
    <property type="gene ID" value="CapteG18938"/>
</dbReference>
<proteinExistence type="inferred from homology"/>
<protein>
    <recommendedName>
        <fullName evidence="2">glutaminase</fullName>
        <ecNumber evidence="2">3.5.1.2</ecNumber>
    </recommendedName>
</protein>
<dbReference type="GO" id="GO:0008614">
    <property type="term" value="P:pyridoxine metabolic process"/>
    <property type="evidence" value="ECO:0007669"/>
    <property type="project" value="TreeGrafter"/>
</dbReference>
<feature type="active site" description="Charge relay system" evidence="7">
    <location>
        <position position="207"/>
    </location>
</feature>
<evidence type="ECO:0000256" key="1">
    <source>
        <dbReference type="ARBA" id="ARBA00008345"/>
    </source>
</evidence>
<reference evidence="9" key="3">
    <citation type="submission" date="2015-06" db="UniProtKB">
        <authorList>
            <consortium name="EnsemblMetazoa"/>
        </authorList>
    </citation>
    <scope>IDENTIFICATION</scope>
</reference>
<evidence type="ECO:0000256" key="3">
    <source>
        <dbReference type="ARBA" id="ARBA00022801"/>
    </source>
</evidence>
<dbReference type="GO" id="GO:0004359">
    <property type="term" value="F:glutaminase activity"/>
    <property type="evidence" value="ECO:0007669"/>
    <property type="project" value="UniProtKB-EC"/>
</dbReference>
<accession>X1ZML9</accession>
<dbReference type="InterPro" id="IPR002161">
    <property type="entry name" value="PdxT/SNO"/>
</dbReference>
<keyword evidence="3" id="KW-0378">Hydrolase</keyword>